<reference evidence="3" key="1">
    <citation type="journal article" date="2019" name="Int. J. Syst. Evol. Microbiol.">
        <title>The Global Catalogue of Microorganisms (GCM) 10K type strain sequencing project: providing services to taxonomists for standard genome sequencing and annotation.</title>
        <authorList>
            <consortium name="The Broad Institute Genomics Platform"/>
            <consortium name="The Broad Institute Genome Sequencing Center for Infectious Disease"/>
            <person name="Wu L."/>
            <person name="Ma J."/>
        </authorList>
    </citation>
    <scope>NUCLEOTIDE SEQUENCE [LARGE SCALE GENOMIC DNA]</scope>
    <source>
        <strain evidence="3">CCUG 63682</strain>
    </source>
</reference>
<dbReference type="RefSeq" id="WP_387961639.1">
    <property type="nucleotide sequence ID" value="NZ_JBHSGP010000008.1"/>
</dbReference>
<keyword evidence="1" id="KW-0812">Transmembrane</keyword>
<proteinExistence type="predicted"/>
<evidence type="ECO:0000313" key="2">
    <source>
        <dbReference type="EMBL" id="MFC4721730.1"/>
    </source>
</evidence>
<gene>
    <name evidence="2" type="ORF">ACFO5O_05335</name>
</gene>
<feature type="transmembrane region" description="Helical" evidence="1">
    <location>
        <begin position="30"/>
        <end position="52"/>
    </location>
</feature>
<keyword evidence="1" id="KW-1133">Transmembrane helix</keyword>
<sequence>MIITPALVIFNIGIFVLLFLFIKTIDKRKWLSILVTLVLTPIVYFYIFYPLINVFSSYHHQKYFDAEVWREKPALRYEMTKNILSSDTLIGLTKSEIQHYLGNYEWLSWNEERKDHDPDYWNYSLGMLPGAFNTKKECMTIIFKNNEVAVIETFNEEIKFDDEN</sequence>
<evidence type="ECO:0000313" key="3">
    <source>
        <dbReference type="Proteomes" id="UP001595953"/>
    </source>
</evidence>
<dbReference type="Proteomes" id="UP001595953">
    <property type="component" value="Unassembled WGS sequence"/>
</dbReference>
<accession>A0ABV9N3Z4</accession>
<keyword evidence="1" id="KW-0472">Membrane</keyword>
<dbReference type="EMBL" id="JBHSGP010000008">
    <property type="protein sequence ID" value="MFC4721730.1"/>
    <property type="molecule type" value="Genomic_DNA"/>
</dbReference>
<keyword evidence="3" id="KW-1185">Reference proteome</keyword>
<feature type="transmembrane region" description="Helical" evidence="1">
    <location>
        <begin position="6"/>
        <end position="23"/>
    </location>
</feature>
<organism evidence="2 3">
    <name type="scientific">Geojedonia litorea</name>
    <dbReference type="NCBI Taxonomy" id="1268269"/>
    <lineage>
        <taxon>Bacteria</taxon>
        <taxon>Pseudomonadati</taxon>
        <taxon>Bacteroidota</taxon>
        <taxon>Flavobacteriia</taxon>
        <taxon>Flavobacteriales</taxon>
        <taxon>Flavobacteriaceae</taxon>
        <taxon>Geojedonia</taxon>
    </lineage>
</organism>
<evidence type="ECO:0000256" key="1">
    <source>
        <dbReference type="SAM" id="Phobius"/>
    </source>
</evidence>
<name>A0ABV9N3Z4_9FLAO</name>
<comment type="caution">
    <text evidence="2">The sequence shown here is derived from an EMBL/GenBank/DDBJ whole genome shotgun (WGS) entry which is preliminary data.</text>
</comment>
<protein>
    <submittedName>
        <fullName evidence="2">Uncharacterized protein</fullName>
    </submittedName>
</protein>